<evidence type="ECO:0000313" key="2">
    <source>
        <dbReference type="EMBL" id="TVZ04272.1"/>
    </source>
</evidence>
<feature type="domain" description="HTH marR-type" evidence="1">
    <location>
        <begin position="28"/>
        <end position="161"/>
    </location>
</feature>
<dbReference type="OrthoDB" id="3296622at2"/>
<comment type="caution">
    <text evidence="2">The sequence shown here is derived from an EMBL/GenBank/DDBJ whole genome shotgun (WGS) entry which is preliminary data.</text>
</comment>
<dbReference type="GO" id="GO:0003700">
    <property type="term" value="F:DNA-binding transcription factor activity"/>
    <property type="evidence" value="ECO:0007669"/>
    <property type="project" value="InterPro"/>
</dbReference>
<accession>A0A6P2BYT0</accession>
<dbReference type="InterPro" id="IPR036390">
    <property type="entry name" value="WH_DNA-bd_sf"/>
</dbReference>
<organism evidence="2 3">
    <name type="scientific">Trebonia kvetii</name>
    <dbReference type="NCBI Taxonomy" id="2480626"/>
    <lineage>
        <taxon>Bacteria</taxon>
        <taxon>Bacillati</taxon>
        <taxon>Actinomycetota</taxon>
        <taxon>Actinomycetes</taxon>
        <taxon>Streptosporangiales</taxon>
        <taxon>Treboniaceae</taxon>
        <taxon>Trebonia</taxon>
    </lineage>
</organism>
<dbReference type="Proteomes" id="UP000460272">
    <property type="component" value="Unassembled WGS sequence"/>
</dbReference>
<dbReference type="PANTHER" id="PTHR33164">
    <property type="entry name" value="TRANSCRIPTIONAL REGULATOR, MARR FAMILY"/>
    <property type="match status" value="1"/>
</dbReference>
<name>A0A6P2BYT0_9ACTN</name>
<evidence type="ECO:0000313" key="3">
    <source>
        <dbReference type="Proteomes" id="UP000460272"/>
    </source>
</evidence>
<dbReference type="PROSITE" id="PS50995">
    <property type="entry name" value="HTH_MARR_2"/>
    <property type="match status" value="1"/>
</dbReference>
<dbReference type="PANTHER" id="PTHR33164:SF101">
    <property type="entry name" value="TRANSCRIPTIONAL REPRESSOR MPRA"/>
    <property type="match status" value="1"/>
</dbReference>
<dbReference type="SUPFAM" id="SSF46785">
    <property type="entry name" value="Winged helix' DNA-binding domain"/>
    <property type="match status" value="1"/>
</dbReference>
<dbReference type="EMBL" id="RPFW01000003">
    <property type="protein sequence ID" value="TVZ04272.1"/>
    <property type="molecule type" value="Genomic_DNA"/>
</dbReference>
<protein>
    <submittedName>
        <fullName evidence="2">MarR family transcriptional regulator</fullName>
    </submittedName>
</protein>
<evidence type="ECO:0000259" key="1">
    <source>
        <dbReference type="PROSITE" id="PS50995"/>
    </source>
</evidence>
<dbReference type="RefSeq" id="WP_145854141.1">
    <property type="nucleotide sequence ID" value="NZ_RPFW01000003.1"/>
</dbReference>
<dbReference type="AlphaFoldDB" id="A0A6P2BYT0"/>
<keyword evidence="3" id="KW-1185">Reference proteome</keyword>
<reference evidence="2 3" key="1">
    <citation type="submission" date="2018-11" db="EMBL/GenBank/DDBJ databases">
        <title>Trebonia kvetii gen.nov., sp.nov., a novel acidophilic actinobacterium, and proposal of the new actinobacterial family Treboniaceae fam. nov.</title>
        <authorList>
            <person name="Rapoport D."/>
            <person name="Sagova-Mareckova M."/>
            <person name="Sedlacek I."/>
            <person name="Provaznik J."/>
            <person name="Kralova S."/>
            <person name="Pavlinic D."/>
            <person name="Benes V."/>
            <person name="Kopecky J."/>
        </authorList>
    </citation>
    <scope>NUCLEOTIDE SEQUENCE [LARGE SCALE GENOMIC DNA]</scope>
    <source>
        <strain evidence="2 3">15Tr583</strain>
    </source>
</reference>
<dbReference type="InterPro" id="IPR000835">
    <property type="entry name" value="HTH_MarR-typ"/>
</dbReference>
<sequence length="169" mass="18521">MSRELGLPFDPIDRAARIWERRFGPSSAMAAVTSIMRAQQLLLADLDTILRPYGLTFARYEALVLLSFSREGALPLRVMGERLMVHPTSVTNTIDRLEAAGMVVRKPNPADGRGRLAEITARGRDAVAVATRDLMAADFGLAGYSEPDREALFTLLRGLRLSAGDFTDS</sequence>
<dbReference type="Gene3D" id="1.10.10.10">
    <property type="entry name" value="Winged helix-like DNA-binding domain superfamily/Winged helix DNA-binding domain"/>
    <property type="match status" value="1"/>
</dbReference>
<dbReference type="SMART" id="SM00347">
    <property type="entry name" value="HTH_MARR"/>
    <property type="match status" value="1"/>
</dbReference>
<dbReference type="Pfam" id="PF12802">
    <property type="entry name" value="MarR_2"/>
    <property type="match status" value="1"/>
</dbReference>
<dbReference type="GO" id="GO:0006950">
    <property type="term" value="P:response to stress"/>
    <property type="evidence" value="ECO:0007669"/>
    <property type="project" value="TreeGrafter"/>
</dbReference>
<proteinExistence type="predicted"/>
<gene>
    <name evidence="2" type="ORF">EAS64_17985</name>
</gene>
<dbReference type="InterPro" id="IPR036388">
    <property type="entry name" value="WH-like_DNA-bd_sf"/>
</dbReference>
<dbReference type="InterPro" id="IPR039422">
    <property type="entry name" value="MarR/SlyA-like"/>
</dbReference>